<dbReference type="Proteomes" id="UP000287247">
    <property type="component" value="Unassembled WGS sequence"/>
</dbReference>
<dbReference type="RefSeq" id="WP_124974812.1">
    <property type="nucleotide sequence ID" value="NZ_BDQK01000013.1"/>
</dbReference>
<evidence type="ECO:0000313" key="2">
    <source>
        <dbReference type="Proteomes" id="UP000287247"/>
    </source>
</evidence>
<sequence>MTKLIQETFEQISRLSEDQQNTLAIYLQKHLDEFLQQAEKEKRIEEGTYTINDFNEETQQAIKNVEEKNNLTTCQNNNELYHELGI</sequence>
<gene>
    <name evidence="1" type="ORF">AsFPU1_2332</name>
</gene>
<reference evidence="2" key="1">
    <citation type="submission" date="2017-05" db="EMBL/GenBank/DDBJ databases">
        <title>Physiological properties and genetic analysis related to exopolysaccharide production of fresh-water unicellular cyanobacterium Aphanothece sacrum, Suizenji Nori, that has been cultured as a food source in Japan.</title>
        <authorList>
            <person name="Kanesaki Y."/>
            <person name="Yoshikawa S."/>
            <person name="Ohki K."/>
        </authorList>
    </citation>
    <scope>NUCLEOTIDE SEQUENCE [LARGE SCALE GENOMIC DNA]</scope>
    <source>
        <strain evidence="2">FPU1</strain>
    </source>
</reference>
<dbReference type="AlphaFoldDB" id="A0A401IHZ9"/>
<organism evidence="1 2">
    <name type="scientific">Aphanothece sacrum FPU1</name>
    <dbReference type="NCBI Taxonomy" id="1920663"/>
    <lineage>
        <taxon>Bacteria</taxon>
        <taxon>Bacillati</taxon>
        <taxon>Cyanobacteriota</taxon>
        <taxon>Cyanophyceae</taxon>
        <taxon>Oscillatoriophycideae</taxon>
        <taxon>Chroococcales</taxon>
        <taxon>Aphanothecaceae</taxon>
        <taxon>Aphanothece</taxon>
    </lineage>
</organism>
<name>A0A401IHZ9_APHSA</name>
<proteinExistence type="predicted"/>
<accession>A0A401IHZ9</accession>
<comment type="caution">
    <text evidence="1">The sequence shown here is derived from an EMBL/GenBank/DDBJ whole genome shotgun (WGS) entry which is preliminary data.</text>
</comment>
<evidence type="ECO:0000313" key="1">
    <source>
        <dbReference type="EMBL" id="GBF80923.1"/>
    </source>
</evidence>
<keyword evidence="2" id="KW-1185">Reference proteome</keyword>
<dbReference type="EMBL" id="BDQK01000013">
    <property type="protein sequence ID" value="GBF80923.1"/>
    <property type="molecule type" value="Genomic_DNA"/>
</dbReference>
<protein>
    <submittedName>
        <fullName evidence="1">Uncharacterized protein</fullName>
    </submittedName>
</protein>
<dbReference type="OrthoDB" id="466300at2"/>